<sequence length="220" mass="23319">MDEHLFGFLLRRIAPLVVAPVGSLPPAGFQLRGVVRAGHTRARVVFSPDARRESGIGYEFTLTEDGVDAAIDWLRITVSAGVTPTGGVVDSHGNTVGDAAEHGFRPTGLNRTDDHNVFSLLSTLIHGGGSPWFEDEYTCAGFMLGPSGACRVYVRVAATGEVYGLQLPMEEADGTNVSGKAGSLPSVLGSLIDNGTLLTLPVVDTADDYCRIVYDLGDWI</sequence>
<dbReference type="OrthoDB" id="4527483at2"/>
<dbReference type="HOGENOM" id="CLU_1253714_0_0_11"/>
<dbReference type="KEGG" id="afs:AFR_15640"/>
<gene>
    <name evidence="1" type="ORF">AFR_15640</name>
</gene>
<name>U5W099_9ACTN</name>
<accession>U5W099</accession>
<evidence type="ECO:0000313" key="2">
    <source>
        <dbReference type="Proteomes" id="UP000017746"/>
    </source>
</evidence>
<dbReference type="PATRIC" id="fig|1246995.3.peg.3176"/>
<dbReference type="Proteomes" id="UP000017746">
    <property type="component" value="Chromosome"/>
</dbReference>
<evidence type="ECO:0000313" key="1">
    <source>
        <dbReference type="EMBL" id="AGZ41410.1"/>
    </source>
</evidence>
<dbReference type="EMBL" id="CP006272">
    <property type="protein sequence ID" value="AGZ41410.1"/>
    <property type="molecule type" value="Genomic_DNA"/>
</dbReference>
<organism evidence="1 2">
    <name type="scientific">Actinoplanes friuliensis DSM 7358</name>
    <dbReference type="NCBI Taxonomy" id="1246995"/>
    <lineage>
        <taxon>Bacteria</taxon>
        <taxon>Bacillati</taxon>
        <taxon>Actinomycetota</taxon>
        <taxon>Actinomycetes</taxon>
        <taxon>Micromonosporales</taxon>
        <taxon>Micromonosporaceae</taxon>
        <taxon>Actinoplanes</taxon>
    </lineage>
</organism>
<protein>
    <submittedName>
        <fullName evidence="1">Uncharacterized protein</fullName>
    </submittedName>
</protein>
<proteinExistence type="predicted"/>
<dbReference type="AlphaFoldDB" id="U5W099"/>
<keyword evidence="2" id="KW-1185">Reference proteome</keyword>
<dbReference type="eggNOG" id="ENOG50322TY">
    <property type="taxonomic scope" value="Bacteria"/>
</dbReference>
<dbReference type="RefSeq" id="WP_023361469.1">
    <property type="nucleotide sequence ID" value="NC_022657.1"/>
</dbReference>
<reference evidence="1 2" key="1">
    <citation type="journal article" date="2014" name="J. Biotechnol.">
        <title>Complete genome sequence of the actinobacterium Actinoplanes friuliensis HAG 010964, producer of the lipopeptide antibiotic friulimycin.</title>
        <authorList>
            <person name="Ruckert C."/>
            <person name="Szczepanowski R."/>
            <person name="Albersmeier A."/>
            <person name="Goesmann A."/>
            <person name="Fischer N."/>
            <person name="Steinkamper A."/>
            <person name="Puhler A."/>
            <person name="Biener R."/>
            <person name="Schwartz D."/>
            <person name="Kalinowski J."/>
        </authorList>
    </citation>
    <scope>NUCLEOTIDE SEQUENCE [LARGE SCALE GENOMIC DNA]</scope>
    <source>
        <strain evidence="1 2">DSM 7358</strain>
    </source>
</reference>
<dbReference type="STRING" id="1246995.AFR_15640"/>